<dbReference type="KEGG" id="salm:D0Y50_19005"/>
<name>A0A346NRV3_9ALTE</name>
<dbReference type="OrthoDB" id="9806213at2"/>
<dbReference type="InterPro" id="IPR018891">
    <property type="entry name" value="AIPR_C"/>
</dbReference>
<feature type="domain" description="Abortive phage infection protein C-terminal" evidence="1">
    <location>
        <begin position="270"/>
        <end position="521"/>
    </location>
</feature>
<accession>A0A346NRV3</accession>
<sequence>MANINDFKLLGLKCNTYFQAMNNNFKFKVNEGIDQERLGFYFFTLDNLFGISEPGDLVQFITDTEFNKLMEGNAHDDCGIDAVFIDEESKNINLFNFKYRSKYSVDSKQSLNDVITSSKYINAIYSSDVSELAGKPKLFAEQIKELYDSKEVWKTKLYIVSNDSKPVDVNDKHIKNLTQGYDIEIIPVSLEELNGFMSIRPEPINSTLILPNDALMSYSENTLATARSYIARLKSSELIRITCDDEKLREKYDLEDYDKLKSVKLDYAVLFDNVRGFVIKSKYNDNIYKSLEEHPEKFFMYNNGITIVAEKIEAEPVNGQTQMKLSMSNFQVLNGGQTLRTIHNFNEDNERNIQDYLSKSEVLVRIFQIKRDSGEVNKIAEYTNSQNTISPPDLKSLNEKQLELENFLKEKGINYIRKSGDLGKSDRKYAFSISMVKFGQLLYSLKGYPEKAISVKQSIFGKKYNEVFPDDRSYLDDAFNIIKDYMDIKKIYEDTSYESLDIKHYYMIYLDAKYPEISRIDKVDLIEKFILDYQVEKETTDVRKMTQTRFKDELIDKIESELA</sequence>
<dbReference type="EMBL" id="CP031769">
    <property type="protein sequence ID" value="AXR08260.1"/>
    <property type="molecule type" value="Genomic_DNA"/>
</dbReference>
<proteinExistence type="predicted"/>
<keyword evidence="3" id="KW-1185">Reference proteome</keyword>
<reference evidence="2 3" key="1">
    <citation type="submission" date="2018-08" db="EMBL/GenBank/DDBJ databases">
        <title>Salinimonas sediminis sp. nov., a piezophilic bacterium isolated from a deep-sea sediment sample from the New Britain Trench.</title>
        <authorList>
            <person name="Cao J."/>
        </authorList>
    </citation>
    <scope>NUCLEOTIDE SEQUENCE [LARGE SCALE GENOMIC DNA]</scope>
    <source>
        <strain evidence="2 3">N102</strain>
    </source>
</reference>
<dbReference type="Proteomes" id="UP000262073">
    <property type="component" value="Chromosome"/>
</dbReference>
<protein>
    <submittedName>
        <fullName evidence="2">Abortive phage resistance protein</fullName>
    </submittedName>
</protein>
<evidence type="ECO:0000259" key="1">
    <source>
        <dbReference type="Pfam" id="PF10592"/>
    </source>
</evidence>
<organism evidence="2 3">
    <name type="scientific">Salinimonas sediminis</name>
    <dbReference type="NCBI Taxonomy" id="2303538"/>
    <lineage>
        <taxon>Bacteria</taxon>
        <taxon>Pseudomonadati</taxon>
        <taxon>Pseudomonadota</taxon>
        <taxon>Gammaproteobacteria</taxon>
        <taxon>Alteromonadales</taxon>
        <taxon>Alteromonadaceae</taxon>
        <taxon>Alteromonas/Salinimonas group</taxon>
        <taxon>Salinimonas</taxon>
    </lineage>
</organism>
<evidence type="ECO:0000313" key="3">
    <source>
        <dbReference type="Proteomes" id="UP000262073"/>
    </source>
</evidence>
<dbReference type="Pfam" id="PF10592">
    <property type="entry name" value="AIPR"/>
    <property type="match status" value="1"/>
</dbReference>
<evidence type="ECO:0000313" key="2">
    <source>
        <dbReference type="EMBL" id="AXR08260.1"/>
    </source>
</evidence>
<dbReference type="AlphaFoldDB" id="A0A346NRV3"/>
<gene>
    <name evidence="2" type="ORF">D0Y50_19005</name>
</gene>
<dbReference type="RefSeq" id="WP_117318500.1">
    <property type="nucleotide sequence ID" value="NZ_CP031769.1"/>
</dbReference>